<comment type="caution">
    <text evidence="2">The sequence shown here is derived from an EMBL/GenBank/DDBJ whole genome shotgun (WGS) entry which is preliminary data.</text>
</comment>
<protein>
    <submittedName>
        <fullName evidence="2">Uncharacterized protein</fullName>
    </submittedName>
</protein>
<gene>
    <name evidence="2" type="ORF">SMN809_LOCUS82091</name>
</gene>
<feature type="non-terminal residue" evidence="2">
    <location>
        <position position="1"/>
    </location>
</feature>
<accession>A0A8S3JUI9</accession>
<reference evidence="2" key="1">
    <citation type="submission" date="2021-02" db="EMBL/GenBank/DDBJ databases">
        <authorList>
            <person name="Nowell W R."/>
        </authorList>
    </citation>
    <scope>NUCLEOTIDE SEQUENCE</scope>
</reference>
<evidence type="ECO:0000256" key="1">
    <source>
        <dbReference type="SAM" id="MobiDB-lite"/>
    </source>
</evidence>
<dbReference type="EMBL" id="CAJOBI010350467">
    <property type="protein sequence ID" value="CAF5220862.1"/>
    <property type="molecule type" value="Genomic_DNA"/>
</dbReference>
<sequence length="56" mass="6386">MDSFNYSSSHDKSRGRMENEDPSTTNKYSRSQSEASTPSQQNNESISRKPKKFPLS</sequence>
<feature type="compositionally biased region" description="Polar residues" evidence="1">
    <location>
        <begin position="22"/>
        <end position="45"/>
    </location>
</feature>
<evidence type="ECO:0000313" key="2">
    <source>
        <dbReference type="EMBL" id="CAF5220862.1"/>
    </source>
</evidence>
<proteinExistence type="predicted"/>
<dbReference type="AlphaFoldDB" id="A0A8S3JUI9"/>
<name>A0A8S3JUI9_9BILA</name>
<organism evidence="2 3">
    <name type="scientific">Rotaria magnacalcarata</name>
    <dbReference type="NCBI Taxonomy" id="392030"/>
    <lineage>
        <taxon>Eukaryota</taxon>
        <taxon>Metazoa</taxon>
        <taxon>Spiralia</taxon>
        <taxon>Gnathifera</taxon>
        <taxon>Rotifera</taxon>
        <taxon>Eurotatoria</taxon>
        <taxon>Bdelloidea</taxon>
        <taxon>Philodinida</taxon>
        <taxon>Philodinidae</taxon>
        <taxon>Rotaria</taxon>
    </lineage>
</organism>
<dbReference type="Proteomes" id="UP000676336">
    <property type="component" value="Unassembled WGS sequence"/>
</dbReference>
<feature type="compositionally biased region" description="Basic and acidic residues" evidence="1">
    <location>
        <begin position="9"/>
        <end position="19"/>
    </location>
</feature>
<evidence type="ECO:0000313" key="3">
    <source>
        <dbReference type="Proteomes" id="UP000676336"/>
    </source>
</evidence>
<feature type="region of interest" description="Disordered" evidence="1">
    <location>
        <begin position="1"/>
        <end position="56"/>
    </location>
</feature>